<dbReference type="PROSITE" id="PS50987">
    <property type="entry name" value="HTH_ARSR_2"/>
    <property type="match status" value="1"/>
</dbReference>
<evidence type="ECO:0000259" key="5">
    <source>
        <dbReference type="PROSITE" id="PS50987"/>
    </source>
</evidence>
<dbReference type="RefSeq" id="WP_258818684.1">
    <property type="nucleotide sequence ID" value="NZ_JANUGW010000018.1"/>
</dbReference>
<name>A0ABT1ZW25_9BURK</name>
<dbReference type="InterPro" id="IPR051081">
    <property type="entry name" value="HTH_MetalResp_TranReg"/>
</dbReference>
<dbReference type="InterPro" id="IPR023393">
    <property type="entry name" value="START-like_dom_sf"/>
</dbReference>
<sequence>MDAIFKALSDETRRLLLDRLRARDGQTLTELEAATGLTRFGVMKHLKVLEAAGLILTHKAGRFKYHYLNGAPLQQLVDRWLEPLTQQPLARAMLDLKTGLERNTHMSNDTKPSFMLETFIRATPGQVWDALTSPDASRQYMFKGAAFHSTLRAGDPYEYRAEDGRALVFGTVLDAIPARRLELTYQAAWMGPDVKASRVVHEIAPVGDLVKLTISHYDLPAGHDGLKEAWAMIAASLKSLLETGTALKFG</sequence>
<keyword evidence="4" id="KW-0804">Transcription</keyword>
<dbReference type="PANTHER" id="PTHR33154">
    <property type="entry name" value="TRANSCRIPTIONAL REGULATOR, ARSR FAMILY"/>
    <property type="match status" value="1"/>
</dbReference>
<dbReference type="InterPro" id="IPR013538">
    <property type="entry name" value="ASHA1/2-like_C"/>
</dbReference>
<protein>
    <submittedName>
        <fullName evidence="6">Helix-turn-helix domain-containing protein</fullName>
    </submittedName>
</protein>
<comment type="similarity">
    <text evidence="1">Belongs to the AHA1 family.</text>
</comment>
<comment type="caution">
    <text evidence="6">The sequence shown here is derived from an EMBL/GenBank/DDBJ whole genome shotgun (WGS) entry which is preliminary data.</text>
</comment>
<feature type="domain" description="HTH arsR-type" evidence="5">
    <location>
        <begin position="1"/>
        <end position="88"/>
    </location>
</feature>
<keyword evidence="3" id="KW-0238">DNA-binding</keyword>
<dbReference type="PANTHER" id="PTHR33154:SF33">
    <property type="entry name" value="TRANSCRIPTIONAL REPRESSOR SDPR"/>
    <property type="match status" value="1"/>
</dbReference>
<dbReference type="InterPro" id="IPR036390">
    <property type="entry name" value="WH_DNA-bd_sf"/>
</dbReference>
<dbReference type="Gene3D" id="3.30.530.20">
    <property type="match status" value="1"/>
</dbReference>
<dbReference type="Proteomes" id="UP001204151">
    <property type="component" value="Unassembled WGS sequence"/>
</dbReference>
<dbReference type="PRINTS" id="PR00778">
    <property type="entry name" value="HTHARSR"/>
</dbReference>
<dbReference type="CDD" id="cd00090">
    <property type="entry name" value="HTH_ARSR"/>
    <property type="match status" value="1"/>
</dbReference>
<dbReference type="InterPro" id="IPR011991">
    <property type="entry name" value="ArsR-like_HTH"/>
</dbReference>
<evidence type="ECO:0000256" key="1">
    <source>
        <dbReference type="ARBA" id="ARBA00006817"/>
    </source>
</evidence>
<dbReference type="SUPFAM" id="SSF55961">
    <property type="entry name" value="Bet v1-like"/>
    <property type="match status" value="1"/>
</dbReference>
<keyword evidence="7" id="KW-1185">Reference proteome</keyword>
<dbReference type="InterPro" id="IPR036388">
    <property type="entry name" value="WH-like_DNA-bd_sf"/>
</dbReference>
<evidence type="ECO:0000256" key="3">
    <source>
        <dbReference type="ARBA" id="ARBA00023125"/>
    </source>
</evidence>
<evidence type="ECO:0000313" key="6">
    <source>
        <dbReference type="EMBL" id="MCS0584121.1"/>
    </source>
</evidence>
<dbReference type="SMART" id="SM00418">
    <property type="entry name" value="HTH_ARSR"/>
    <property type="match status" value="1"/>
</dbReference>
<dbReference type="Pfam" id="PF12840">
    <property type="entry name" value="HTH_20"/>
    <property type="match status" value="1"/>
</dbReference>
<keyword evidence="2" id="KW-0805">Transcription regulation</keyword>
<dbReference type="Gene3D" id="1.10.10.10">
    <property type="entry name" value="Winged helix-like DNA-binding domain superfamily/Winged helix DNA-binding domain"/>
    <property type="match status" value="1"/>
</dbReference>
<gene>
    <name evidence="6" type="ORF">NX784_21205</name>
</gene>
<evidence type="ECO:0000256" key="4">
    <source>
        <dbReference type="ARBA" id="ARBA00023163"/>
    </source>
</evidence>
<dbReference type="Pfam" id="PF08327">
    <property type="entry name" value="AHSA1"/>
    <property type="match status" value="1"/>
</dbReference>
<proteinExistence type="inferred from homology"/>
<accession>A0ABT1ZW25</accession>
<dbReference type="EMBL" id="JANUGW010000018">
    <property type="protein sequence ID" value="MCS0584121.1"/>
    <property type="molecule type" value="Genomic_DNA"/>
</dbReference>
<organism evidence="6 7">
    <name type="scientific">Massilia pinisoli</name>
    <dbReference type="NCBI Taxonomy" id="1772194"/>
    <lineage>
        <taxon>Bacteria</taxon>
        <taxon>Pseudomonadati</taxon>
        <taxon>Pseudomonadota</taxon>
        <taxon>Betaproteobacteria</taxon>
        <taxon>Burkholderiales</taxon>
        <taxon>Oxalobacteraceae</taxon>
        <taxon>Telluria group</taxon>
        <taxon>Massilia</taxon>
    </lineage>
</organism>
<dbReference type="SUPFAM" id="SSF46785">
    <property type="entry name" value="Winged helix' DNA-binding domain"/>
    <property type="match status" value="1"/>
</dbReference>
<evidence type="ECO:0000313" key="7">
    <source>
        <dbReference type="Proteomes" id="UP001204151"/>
    </source>
</evidence>
<evidence type="ECO:0000256" key="2">
    <source>
        <dbReference type="ARBA" id="ARBA00023015"/>
    </source>
</evidence>
<dbReference type="InterPro" id="IPR001845">
    <property type="entry name" value="HTH_ArsR_DNA-bd_dom"/>
</dbReference>
<reference evidence="6 7" key="1">
    <citation type="submission" date="2022-08" db="EMBL/GenBank/DDBJ databases">
        <title>Reclassification of Massilia species as members of the genera Telluria, Duganella, Pseudoduganella, Mokoshia gen. nov. and Zemynaea gen. nov. using orthogonal and non-orthogonal genome-based approaches.</title>
        <authorList>
            <person name="Bowman J.P."/>
        </authorList>
    </citation>
    <scope>NUCLEOTIDE SEQUENCE [LARGE SCALE GENOMIC DNA]</scope>
    <source>
        <strain evidence="6 7">JCM 31316</strain>
    </source>
</reference>